<dbReference type="Proteomes" id="UP000823918">
    <property type="component" value="Unassembled WGS sequence"/>
</dbReference>
<reference evidence="2" key="2">
    <citation type="submission" date="2021-04" db="EMBL/GenBank/DDBJ databases">
        <authorList>
            <person name="Gilroy R."/>
        </authorList>
    </citation>
    <scope>NUCLEOTIDE SEQUENCE</scope>
    <source>
        <strain evidence="2">5933</strain>
    </source>
</reference>
<comment type="caution">
    <text evidence="2">The sequence shown here is derived from an EMBL/GenBank/DDBJ whole genome shotgun (WGS) entry which is preliminary data.</text>
</comment>
<keyword evidence="1" id="KW-1133">Transmembrane helix</keyword>
<evidence type="ECO:0000313" key="2">
    <source>
        <dbReference type="EMBL" id="HJC71320.1"/>
    </source>
</evidence>
<evidence type="ECO:0000313" key="3">
    <source>
        <dbReference type="Proteomes" id="UP000823918"/>
    </source>
</evidence>
<accession>A0A9D2TIA5</accession>
<gene>
    <name evidence="2" type="ORF">H9698_00805</name>
</gene>
<keyword evidence="1" id="KW-0472">Membrane</keyword>
<proteinExistence type="predicted"/>
<keyword evidence="1" id="KW-0812">Transmembrane</keyword>
<reference evidence="2" key="1">
    <citation type="journal article" date="2021" name="PeerJ">
        <title>Extensive microbial diversity within the chicken gut microbiome revealed by metagenomics and culture.</title>
        <authorList>
            <person name="Gilroy R."/>
            <person name="Ravi A."/>
            <person name="Getino M."/>
            <person name="Pursley I."/>
            <person name="Horton D.L."/>
            <person name="Alikhan N.F."/>
            <person name="Baker D."/>
            <person name="Gharbi K."/>
            <person name="Hall N."/>
            <person name="Watson M."/>
            <person name="Adriaenssens E.M."/>
            <person name="Foster-Nyarko E."/>
            <person name="Jarju S."/>
            <person name="Secka A."/>
            <person name="Antonio M."/>
            <person name="Oren A."/>
            <person name="Chaudhuri R.R."/>
            <person name="La Ragione R."/>
            <person name="Hildebrand F."/>
            <person name="Pallen M.J."/>
        </authorList>
    </citation>
    <scope>NUCLEOTIDE SEQUENCE</scope>
    <source>
        <strain evidence="2">5933</strain>
    </source>
</reference>
<sequence>MMNRETKDRMSGAAMGMLAGATVGAMGMYLNARHPRQVKKALKRAGKEAEKAMMMVEKALH</sequence>
<dbReference type="AlphaFoldDB" id="A0A9D2TIA5"/>
<evidence type="ECO:0000256" key="1">
    <source>
        <dbReference type="SAM" id="Phobius"/>
    </source>
</evidence>
<name>A0A9D2TIA5_9FIRM</name>
<feature type="transmembrane region" description="Helical" evidence="1">
    <location>
        <begin position="12"/>
        <end position="30"/>
    </location>
</feature>
<dbReference type="EMBL" id="DWWA01000007">
    <property type="protein sequence ID" value="HJC71320.1"/>
    <property type="molecule type" value="Genomic_DNA"/>
</dbReference>
<organism evidence="2 3">
    <name type="scientific">Candidatus Ruthenibacterium merdavium</name>
    <dbReference type="NCBI Taxonomy" id="2838752"/>
    <lineage>
        <taxon>Bacteria</taxon>
        <taxon>Bacillati</taxon>
        <taxon>Bacillota</taxon>
        <taxon>Clostridia</taxon>
        <taxon>Eubacteriales</taxon>
        <taxon>Oscillospiraceae</taxon>
        <taxon>Ruthenibacterium</taxon>
    </lineage>
</organism>
<protein>
    <submittedName>
        <fullName evidence="2">Uncharacterized protein</fullName>
    </submittedName>
</protein>